<dbReference type="GO" id="GO:0060070">
    <property type="term" value="P:canonical Wnt signaling pathway"/>
    <property type="evidence" value="ECO:0007669"/>
    <property type="project" value="TreeGrafter"/>
</dbReference>
<dbReference type="InterPro" id="IPR000033">
    <property type="entry name" value="LDLR_classB_rpt"/>
</dbReference>
<gene>
    <name evidence="1" type="ORF">CGI_10021152</name>
</gene>
<name>K1QN73_MAGGI</name>
<dbReference type="SUPFAM" id="SSF63825">
    <property type="entry name" value="YWTD domain"/>
    <property type="match status" value="1"/>
</dbReference>
<dbReference type="InParanoid" id="K1QN73"/>
<dbReference type="SUPFAM" id="SSF101898">
    <property type="entry name" value="NHL repeat"/>
    <property type="match status" value="1"/>
</dbReference>
<keyword evidence="1" id="KW-0675">Receptor</keyword>
<dbReference type="InterPro" id="IPR011042">
    <property type="entry name" value="6-blade_b-propeller_TolB-like"/>
</dbReference>
<dbReference type="GO" id="GO:0017147">
    <property type="term" value="F:Wnt-protein binding"/>
    <property type="evidence" value="ECO:0007669"/>
    <property type="project" value="TreeGrafter"/>
</dbReference>
<dbReference type="InterPro" id="IPR050778">
    <property type="entry name" value="Cueball_EGF_LRP_Nidogen"/>
</dbReference>
<dbReference type="PANTHER" id="PTHR46513:SF13">
    <property type="entry name" value="EGF-LIKE DOMAIN-CONTAINING PROTEIN"/>
    <property type="match status" value="1"/>
</dbReference>
<accession>K1QN73</accession>
<dbReference type="EMBL" id="JH823245">
    <property type="protein sequence ID" value="EKC32499.1"/>
    <property type="molecule type" value="Genomic_DNA"/>
</dbReference>
<dbReference type="PROSITE" id="PS51120">
    <property type="entry name" value="LDLRB"/>
    <property type="match status" value="2"/>
</dbReference>
<dbReference type="SMART" id="SM00135">
    <property type="entry name" value="LY"/>
    <property type="match status" value="5"/>
</dbReference>
<sequence>MPDASYGHNCDWPKPIPKINSGVQPQRDNKQGQGGDAKYDLPLGHIYGYMPYPAYQAMKPAYNFDDSIHKVIVQQDLNQPEGLALDPEDRQISGNIKTFAVDVKSRIIYFVDSGNSVLKKHNIISQKESTIATGSSAKDLNFDWIANLLGWIEEKGFSIMCFSVNSQTTNTIYSNLDNPSSLTVESHTGTIYWISGTQGRSIVRGSWTRDAPKVLISFGKLKDPRSLQHDVTSNRLYWLEHTIIRSSKTNGMDVKSHIDTKGATKSFAYKDFFGWINEDGLYFARKIADRAEYGFNTLKNSKDVDVFDFCLQNDRRGTCHVFNGGCEEICIPEKTGRKCECDIGLQIQPDQSCDSDVLTSNFIAVTDFTHGRILQIELQTEFGDMTEIGRASMDGTSRRITKMDKLTGSRVNFMSDHPEFGNLYSLDIDADEIQDVQGIPGDKALIIGALKPPSFISIKEIPNNSASSFDNFTLKFTPEIPLIFSLASDPKNSVVFAAIMNGIYIFKNFSILQNSVIELPTEYRGRSIAYGQIAFDFVSNNMYWCDSLLNWIAMKPAYSFKNTIYKVIIHKDLVLPEGLAVDPEDGLIFFSDNDHNARIEKAFLDGQNRVSIVYKGLSKVSSLTVDTANNKLYWADSSRLTLEGCNYDGSNRRVIRRLNDVLVSGLTYHQVPPRY</sequence>
<reference evidence="1" key="1">
    <citation type="journal article" date="2012" name="Nature">
        <title>The oyster genome reveals stress adaptation and complexity of shell formation.</title>
        <authorList>
            <person name="Zhang G."/>
            <person name="Fang X."/>
            <person name="Guo X."/>
            <person name="Li L."/>
            <person name="Luo R."/>
            <person name="Xu F."/>
            <person name="Yang P."/>
            <person name="Zhang L."/>
            <person name="Wang X."/>
            <person name="Qi H."/>
            <person name="Xiong Z."/>
            <person name="Que H."/>
            <person name="Xie Y."/>
            <person name="Holland P.W."/>
            <person name="Paps J."/>
            <person name="Zhu Y."/>
            <person name="Wu F."/>
            <person name="Chen Y."/>
            <person name="Wang J."/>
            <person name="Peng C."/>
            <person name="Meng J."/>
            <person name="Yang L."/>
            <person name="Liu J."/>
            <person name="Wen B."/>
            <person name="Zhang N."/>
            <person name="Huang Z."/>
            <person name="Zhu Q."/>
            <person name="Feng Y."/>
            <person name="Mount A."/>
            <person name="Hedgecock D."/>
            <person name="Xu Z."/>
            <person name="Liu Y."/>
            <person name="Domazet-Loso T."/>
            <person name="Du Y."/>
            <person name="Sun X."/>
            <person name="Zhang S."/>
            <person name="Liu B."/>
            <person name="Cheng P."/>
            <person name="Jiang X."/>
            <person name="Li J."/>
            <person name="Fan D."/>
            <person name="Wang W."/>
            <person name="Fu W."/>
            <person name="Wang T."/>
            <person name="Wang B."/>
            <person name="Zhang J."/>
            <person name="Peng Z."/>
            <person name="Li Y."/>
            <person name="Li N."/>
            <person name="Wang J."/>
            <person name="Chen M."/>
            <person name="He Y."/>
            <person name="Tan F."/>
            <person name="Song X."/>
            <person name="Zheng Q."/>
            <person name="Huang R."/>
            <person name="Yang H."/>
            <person name="Du X."/>
            <person name="Chen L."/>
            <person name="Yang M."/>
            <person name="Gaffney P.M."/>
            <person name="Wang S."/>
            <person name="Luo L."/>
            <person name="She Z."/>
            <person name="Ming Y."/>
            <person name="Huang W."/>
            <person name="Zhang S."/>
            <person name="Huang B."/>
            <person name="Zhang Y."/>
            <person name="Qu T."/>
            <person name="Ni P."/>
            <person name="Miao G."/>
            <person name="Wang J."/>
            <person name="Wang Q."/>
            <person name="Steinberg C.E."/>
            <person name="Wang H."/>
            <person name="Li N."/>
            <person name="Qian L."/>
            <person name="Zhang G."/>
            <person name="Li Y."/>
            <person name="Yang H."/>
            <person name="Liu X."/>
            <person name="Wang J."/>
            <person name="Yin Y."/>
            <person name="Wang J."/>
        </authorList>
    </citation>
    <scope>NUCLEOTIDE SEQUENCE [LARGE SCALE GENOMIC DNA]</scope>
    <source>
        <strain evidence="1">05x7-T-G4-1.051#20</strain>
    </source>
</reference>
<protein>
    <submittedName>
        <fullName evidence="1">Low-density lipoprotein receptor-related protein 2</fullName>
    </submittedName>
</protein>
<proteinExistence type="predicted"/>
<keyword evidence="1" id="KW-0449">Lipoprotein</keyword>
<dbReference type="GO" id="GO:0042813">
    <property type="term" value="F:Wnt receptor activity"/>
    <property type="evidence" value="ECO:0007669"/>
    <property type="project" value="TreeGrafter"/>
</dbReference>
<dbReference type="GO" id="GO:0005886">
    <property type="term" value="C:plasma membrane"/>
    <property type="evidence" value="ECO:0007669"/>
    <property type="project" value="TreeGrafter"/>
</dbReference>
<dbReference type="Gene3D" id="2.120.10.30">
    <property type="entry name" value="TolB, C-terminal domain"/>
    <property type="match status" value="2"/>
</dbReference>
<organism evidence="1">
    <name type="scientific">Magallana gigas</name>
    <name type="common">Pacific oyster</name>
    <name type="synonym">Crassostrea gigas</name>
    <dbReference type="NCBI Taxonomy" id="29159"/>
    <lineage>
        <taxon>Eukaryota</taxon>
        <taxon>Metazoa</taxon>
        <taxon>Spiralia</taxon>
        <taxon>Lophotrochozoa</taxon>
        <taxon>Mollusca</taxon>
        <taxon>Bivalvia</taxon>
        <taxon>Autobranchia</taxon>
        <taxon>Pteriomorphia</taxon>
        <taxon>Ostreida</taxon>
        <taxon>Ostreoidea</taxon>
        <taxon>Ostreidae</taxon>
        <taxon>Magallana</taxon>
    </lineage>
</organism>
<dbReference type="PANTHER" id="PTHR46513">
    <property type="entry name" value="VITELLOGENIN RECEPTOR-LIKE PROTEIN-RELATED-RELATED"/>
    <property type="match status" value="1"/>
</dbReference>
<dbReference type="HOGENOM" id="CLU_407266_0_0_1"/>
<dbReference type="AlphaFoldDB" id="K1QN73"/>
<evidence type="ECO:0000313" key="1">
    <source>
        <dbReference type="EMBL" id="EKC32499.1"/>
    </source>
</evidence>